<dbReference type="Proteomes" id="UP000095576">
    <property type="component" value="Unassembled WGS sequence"/>
</dbReference>
<dbReference type="RefSeq" id="WP_055300092.1">
    <property type="nucleotide sequence ID" value="NZ_CAXSXH010000005.1"/>
</dbReference>
<evidence type="ECO:0000313" key="5">
    <source>
        <dbReference type="Proteomes" id="UP000095576"/>
    </source>
</evidence>
<evidence type="ECO:0000259" key="3">
    <source>
        <dbReference type="Pfam" id="PF16378"/>
    </source>
</evidence>
<dbReference type="InterPro" id="IPR011050">
    <property type="entry name" value="Pectin_lyase_fold/virulence"/>
</dbReference>
<feature type="signal peptide" evidence="2">
    <location>
        <begin position="1"/>
        <end position="18"/>
    </location>
</feature>
<gene>
    <name evidence="4" type="ORF">ERS852511_02623</name>
</gene>
<dbReference type="EMBL" id="CZAP01000008">
    <property type="protein sequence ID" value="CUP59838.1"/>
    <property type="molecule type" value="Genomic_DNA"/>
</dbReference>
<protein>
    <submittedName>
        <fullName evidence="4">Collagen triple helix repeat-containing protein</fullName>
    </submittedName>
</protein>
<feature type="coiled-coil region" evidence="1">
    <location>
        <begin position="22"/>
        <end position="56"/>
    </location>
</feature>
<feature type="domain" description="DUF4988" evidence="3">
    <location>
        <begin position="25"/>
        <end position="207"/>
    </location>
</feature>
<keyword evidence="1" id="KW-0175">Coiled coil</keyword>
<dbReference type="Pfam" id="PF16378">
    <property type="entry name" value="DUF4988"/>
    <property type="match status" value="1"/>
</dbReference>
<name>A0A174PMH0_BACT4</name>
<evidence type="ECO:0000256" key="2">
    <source>
        <dbReference type="SAM" id="SignalP"/>
    </source>
</evidence>
<dbReference type="SUPFAM" id="SSF51126">
    <property type="entry name" value="Pectin lyase-like"/>
    <property type="match status" value="1"/>
</dbReference>
<dbReference type="InterPro" id="IPR032149">
    <property type="entry name" value="DUF4988"/>
</dbReference>
<proteinExistence type="predicted"/>
<keyword evidence="2" id="KW-0732">Signal</keyword>
<dbReference type="PROSITE" id="PS51257">
    <property type="entry name" value="PROKAR_LIPOPROTEIN"/>
    <property type="match status" value="1"/>
</dbReference>
<evidence type="ECO:0000256" key="1">
    <source>
        <dbReference type="SAM" id="Coils"/>
    </source>
</evidence>
<feature type="chain" id="PRO_5008030092" evidence="2">
    <location>
        <begin position="19"/>
        <end position="654"/>
    </location>
</feature>
<accession>A0A174PMH0</accession>
<keyword evidence="4" id="KW-0176">Collagen</keyword>
<sequence length="654" mass="69886">MNYFKSIMLTAFALFALAACDTDDLRDDVDNLKDRVESLEAQVSLLNDNMTAIKRLLEGGQTITEVTNTDGTYKLKLSNGETISLTQGSKGEVAYPEITVNDEGQWVVNGEVLMQNGIPVQAVGTPGKDGIAPKFRITDEGSFWQVSYDNGTSWEDVLDTDGQKVSAVSDGSGGSSADSFFEEVYVDSTGEFFVVKLKGQTEAISIPIVKDLLCEITEPETGMKNGYWEIGYGKTATTTVKVKGENIIVTAPAGWVATVSEADEMTNVATLSITAPANAMSTRATADNGSDVTVQVNKGASWAVAKIQVKAVEVVDSYYELYNAGGTIEINGIKIQKDGADGYGEATLITSESESKEISQAGVYFIKPGVEITYTGTGTLDNLVLIGDNAEQKVKCIVSKPIILGTASAKGAFIMNINMDASTLANYVFSITGNLSHLAFSNSEFSVYEARNLVNCAADNAGVSENISIIKSLVKFNVTKDWTASRVLNFTKGLTCTSVTFENNVVYPSTIEYTINGCLLFAQGQNLDSKVIISHNTFINFISSSQSLVRANVNNDVTFSNLLFFYNANFGNKNATLINVGDGAIGTLTFADNIRYNNGTSVINLNPFGGTAAPGYPNTVVPLAEANPFDGGTFDLANGIFVPNAEYAEYGATN</sequence>
<organism evidence="4 5">
    <name type="scientific">Bacteroides thetaiotaomicron</name>
    <dbReference type="NCBI Taxonomy" id="818"/>
    <lineage>
        <taxon>Bacteria</taxon>
        <taxon>Pseudomonadati</taxon>
        <taxon>Bacteroidota</taxon>
        <taxon>Bacteroidia</taxon>
        <taxon>Bacteroidales</taxon>
        <taxon>Bacteroidaceae</taxon>
        <taxon>Bacteroides</taxon>
    </lineage>
</organism>
<reference evidence="4 5" key="1">
    <citation type="submission" date="2015-09" db="EMBL/GenBank/DDBJ databases">
        <authorList>
            <consortium name="Pathogen Informatics"/>
        </authorList>
    </citation>
    <scope>NUCLEOTIDE SEQUENCE [LARGE SCALE GENOMIC DNA]</scope>
    <source>
        <strain evidence="4 5">2789STDY5834899</strain>
    </source>
</reference>
<evidence type="ECO:0000313" key="4">
    <source>
        <dbReference type="EMBL" id="CUP59838.1"/>
    </source>
</evidence>
<dbReference type="AlphaFoldDB" id="A0A174PMH0"/>